<evidence type="ECO:0000256" key="10">
    <source>
        <dbReference type="ARBA" id="ARBA00023015"/>
    </source>
</evidence>
<evidence type="ECO:0000256" key="14">
    <source>
        <dbReference type="ARBA" id="ARBA00031926"/>
    </source>
</evidence>
<evidence type="ECO:0000256" key="3">
    <source>
        <dbReference type="ARBA" id="ARBA00004123"/>
    </source>
</evidence>
<evidence type="ECO:0000256" key="15">
    <source>
        <dbReference type="ARBA" id="ARBA00032065"/>
    </source>
</evidence>
<dbReference type="Pfam" id="PF00408">
    <property type="entry name" value="PGM_PMM_IV"/>
    <property type="match status" value="1"/>
</dbReference>
<dbReference type="InterPro" id="IPR036388">
    <property type="entry name" value="WH-like_DNA-bd_sf"/>
</dbReference>
<comment type="cofactor">
    <cofactor evidence="2">
        <name>Mg(2+)</name>
        <dbReference type="ChEBI" id="CHEBI:18420"/>
    </cofactor>
</comment>
<dbReference type="GO" id="GO:0005975">
    <property type="term" value="P:carbohydrate metabolic process"/>
    <property type="evidence" value="ECO:0007669"/>
    <property type="project" value="InterPro"/>
</dbReference>
<evidence type="ECO:0000256" key="12">
    <source>
        <dbReference type="ARBA" id="ARBA00023235"/>
    </source>
</evidence>
<keyword evidence="10" id="KW-0805">Transcription regulation</keyword>
<sequence length="1398" mass="153583">MAVPAAHLQEDSLPYLHRFTKASNLDYGGQENPKTDDFSITYGTAGFRTNARQLTYVVFRTGVFAALKSREMDRVYGVMITASHNKEADNGVKVIGPMGEMVPPEDEERLGRLVALSDKDFQKELHKFQELRNMTKDNIGLYVGYDTRISSPYLAAAAVAGAELVKVPARNFGLLTTPMLHYIIRCKNDPQFGPAKVNGYYERIGHAFRSLYRMIPDSTNPALSPLVHVDCANGVGAWKLRELMDVINRGDEVWNAKIVNDGSGQEDKLNENCGADYVKIQATSPRGLANAVGQRCASFDGDADRLVYFDVSQDGSIRLLDGDKIAALLAKFLVDELQQSGLDQLPEIGVVQTAYANGASTKFLQQLLGSHNVACVKTGIKHLHERAKLFDIGIYFEANGHGTVYFSPNVTKLFKKSQLTSSNSSIRRLHLFRLLINETVGDAMSDLLAVEAILKHYNWTTQDWAQQLYIDLPNMQWKVPVTDREVFKTEEHREDRLVEPKQLQSKMDEIVGKQAAHQARCFVRPSGTEQIVRVYVEADSMEVVKQIGDEVVQLVKQHAGSKVNVFYTPATISTKMKKGAGKRKREDDDGDASMGGDDEDSRSAPAVKVEPPKGKEKDPEFTAPKGPKTLADLDEETHTNGAAKESDENVIEQTHYIVVPSYSAWFDYNSVHQIEKRALPEFFNGKNKSKTPEVYVSYRNFMIDTYRLNPSEYLSATACRRNLAGDVCSILRLHEFLQQWGLINYQVDSEYRPAPVAPPPTSHFMVLADTPTGVQPINPLPATFTEKDKEAAAAATGDGEDKDKKKDAKSLTEVGLKTDQYARQLAAMKTKGAVPGREWSDQETLLLLEALEMFKDDWNKVSDHVGSRTQDECILKFLQLPIQDPYLAPEDPEKANANEDAATGVLGPLAYQPVPFSNTGNPVMSTVAFLASVVDPKIAAAATKAAIEEFGKLKDEVPPLMLEAHTKNVQAHYEKTGTIDGNYGLEKSGIAMEKKDEKEQEDEKMDTGEKEGDEADTQKERAKKAIGEAVQTAAAAALSAAAVKAKHLATIEERRIKSLVAQLVETQLKKLEMKLRHFDELEQIMDKEREGLEYQRQQLILERQAFHMDQLKYLENRAKHEAHNRLVTAGQLPAGLPPGFELTGPPQPTPQVQVAMPPSQESTITEKMDSSEPPSTRGPAHHHASGPPLANSQPPHISGPPPPADRAASGPPPQQPAFGSSGSAPPPSAYQPGGYPPSQPYSAGQPQPANYQGYPPQQGHNYQGAPPPSGQYYQQPPQRSAYPPPASQGPPPAGYPPQGQQRPPYQSAQPPYQGQPPPRAAYANYQQPPHHGYPPSQYSSGYPPHTSAAPPAQTAAQQQQPSASPAAPLPPNAVDSADAATPPMHQGQPGFPPEQKME</sequence>
<gene>
    <name evidence="21" type="ORF">WR25_05818</name>
</gene>
<evidence type="ECO:0000256" key="11">
    <source>
        <dbReference type="ARBA" id="ARBA00023163"/>
    </source>
</evidence>
<feature type="domain" description="SANT" evidence="20">
    <location>
        <begin position="834"/>
        <end position="885"/>
    </location>
</feature>
<dbReference type="CDD" id="cd03086">
    <property type="entry name" value="PGM3"/>
    <property type="match status" value="1"/>
</dbReference>
<dbReference type="PROSITE" id="PS50934">
    <property type="entry name" value="SWIRM"/>
    <property type="match status" value="1"/>
</dbReference>
<comment type="subcellular location">
    <subcellularLocation>
        <location evidence="3">Nucleus</location>
    </subcellularLocation>
</comment>
<dbReference type="InterPro" id="IPR007526">
    <property type="entry name" value="SWIRM"/>
</dbReference>
<feature type="region of interest" description="Disordered" evidence="17">
    <location>
        <begin position="576"/>
        <end position="647"/>
    </location>
</feature>
<dbReference type="Pfam" id="PF04433">
    <property type="entry name" value="SWIRM"/>
    <property type="match status" value="1"/>
</dbReference>
<dbReference type="FunFam" id="3.40.120.10:FF:000013">
    <property type="entry name" value="Phosphoacetylglucosamine mutase"/>
    <property type="match status" value="1"/>
</dbReference>
<reference evidence="21 22" key="1">
    <citation type="journal article" date="2017" name="Curr. Biol.">
        <title>Genome architecture and evolution of a unichromosomal asexual nematode.</title>
        <authorList>
            <person name="Fradin H."/>
            <person name="Zegar C."/>
            <person name="Gutwein M."/>
            <person name="Lucas J."/>
            <person name="Kovtun M."/>
            <person name="Corcoran D."/>
            <person name="Baugh L.R."/>
            <person name="Kiontke K."/>
            <person name="Gunsalus K."/>
            <person name="Fitch D.H."/>
            <person name="Piano F."/>
        </authorList>
    </citation>
    <scope>NUCLEOTIDE SEQUENCE [LARGE SCALE GENOMIC DNA]</scope>
    <source>
        <strain evidence="21">PF1309</strain>
    </source>
</reference>
<dbReference type="InterPro" id="IPR005844">
    <property type="entry name" value="A-D-PHexomutase_a/b/a-I"/>
</dbReference>
<dbReference type="STRING" id="2018661.A0A2A2M0X9"/>
<evidence type="ECO:0000256" key="6">
    <source>
        <dbReference type="ARBA" id="ARBA00012731"/>
    </source>
</evidence>
<dbReference type="InterPro" id="IPR001005">
    <property type="entry name" value="SANT/Myb"/>
</dbReference>
<dbReference type="InterPro" id="IPR016657">
    <property type="entry name" value="PAGM"/>
</dbReference>
<dbReference type="GO" id="GO:0006048">
    <property type="term" value="P:UDP-N-acetylglucosamine biosynthetic process"/>
    <property type="evidence" value="ECO:0007669"/>
    <property type="project" value="UniProtKB-UniPathway"/>
</dbReference>
<dbReference type="GO" id="GO:0004610">
    <property type="term" value="F:phosphoacetylglucosamine mutase activity"/>
    <property type="evidence" value="ECO:0007669"/>
    <property type="project" value="UniProtKB-EC"/>
</dbReference>
<feature type="compositionally biased region" description="Pro residues" evidence="17">
    <location>
        <begin position="1282"/>
        <end position="1295"/>
    </location>
</feature>
<dbReference type="UniPathway" id="UPA00113">
    <property type="reaction ID" value="UER00530"/>
</dbReference>
<feature type="compositionally biased region" description="Basic and acidic residues" evidence="17">
    <location>
        <begin position="1005"/>
        <end position="1022"/>
    </location>
</feature>
<keyword evidence="11" id="KW-0804">Transcription</keyword>
<comment type="pathway">
    <text evidence="4">Nucleotide-sugar biosynthesis; UDP-N-acetyl-alpha-D-glucosamine biosynthesis; N-acetyl-alpha-D-glucosamine 1-phosphate from alpha-D-glucosamine 6-phosphate (route I): step 2/2.</text>
</comment>
<dbReference type="GO" id="GO:0046872">
    <property type="term" value="F:metal ion binding"/>
    <property type="evidence" value="ECO:0007669"/>
    <property type="project" value="UniProtKB-KW"/>
</dbReference>
<feature type="compositionally biased region" description="Pro residues" evidence="17">
    <location>
        <begin position="1224"/>
        <end position="1239"/>
    </location>
</feature>
<feature type="compositionally biased region" description="Basic and acidic residues" evidence="17">
    <location>
        <begin position="610"/>
        <end position="620"/>
    </location>
</feature>
<dbReference type="FunFam" id="1.10.10.60:FF:000014">
    <property type="entry name" value="SWI/SNF complex subunit SMARCC2 isoform C"/>
    <property type="match status" value="1"/>
</dbReference>
<evidence type="ECO:0000259" key="20">
    <source>
        <dbReference type="PROSITE" id="PS51293"/>
    </source>
</evidence>
<dbReference type="Gene3D" id="3.40.120.10">
    <property type="entry name" value="Alpha-D-Glucose-1,6-Bisphosphate, subunit A, domain 3"/>
    <property type="match status" value="3"/>
</dbReference>
<dbReference type="Pfam" id="PF00249">
    <property type="entry name" value="Myb_DNA-binding"/>
    <property type="match status" value="1"/>
</dbReference>
<keyword evidence="8" id="KW-0479">Metal-binding</keyword>
<evidence type="ECO:0000256" key="9">
    <source>
        <dbReference type="ARBA" id="ARBA00022842"/>
    </source>
</evidence>
<keyword evidence="9" id="KW-0460">Magnesium</keyword>
<dbReference type="OrthoDB" id="118550at2759"/>
<dbReference type="PROSITE" id="PS50090">
    <property type="entry name" value="MYB_LIKE"/>
    <property type="match status" value="1"/>
</dbReference>
<evidence type="ECO:0000256" key="2">
    <source>
        <dbReference type="ARBA" id="ARBA00001946"/>
    </source>
</evidence>
<evidence type="ECO:0000259" key="18">
    <source>
        <dbReference type="PROSITE" id="PS50090"/>
    </source>
</evidence>
<feature type="compositionally biased region" description="Low complexity" evidence="17">
    <location>
        <begin position="1296"/>
        <end position="1307"/>
    </location>
</feature>
<feature type="compositionally biased region" description="Acidic residues" evidence="17">
    <location>
        <begin position="588"/>
        <end position="600"/>
    </location>
</feature>
<dbReference type="Pfam" id="PF02878">
    <property type="entry name" value="PGM_PMM_I"/>
    <property type="match status" value="2"/>
</dbReference>
<evidence type="ECO:0000256" key="16">
    <source>
        <dbReference type="ARBA" id="ARBA00049655"/>
    </source>
</evidence>
<feature type="compositionally biased region" description="Low complexity" evidence="17">
    <location>
        <begin position="1270"/>
        <end position="1281"/>
    </location>
</feature>
<dbReference type="PROSITE" id="PS51293">
    <property type="entry name" value="SANT"/>
    <property type="match status" value="1"/>
</dbReference>
<dbReference type="InterPro" id="IPR017884">
    <property type="entry name" value="SANT_dom"/>
</dbReference>
<dbReference type="Gene3D" id="3.30.310.50">
    <property type="entry name" value="Alpha-D-phosphohexomutase, C-terminal domain"/>
    <property type="match status" value="1"/>
</dbReference>
<dbReference type="Proteomes" id="UP000218231">
    <property type="component" value="Unassembled WGS sequence"/>
</dbReference>
<dbReference type="FunFam" id="3.30.310.50:FF:000003">
    <property type="entry name" value="Phosphoacetylglucosamine mutase"/>
    <property type="match status" value="1"/>
</dbReference>
<evidence type="ECO:0000256" key="1">
    <source>
        <dbReference type="ARBA" id="ARBA00000558"/>
    </source>
</evidence>
<dbReference type="InterPro" id="IPR032451">
    <property type="entry name" value="SMARCC_C"/>
</dbReference>
<keyword evidence="13" id="KW-0539">Nucleus</keyword>
<dbReference type="InterPro" id="IPR009057">
    <property type="entry name" value="Homeodomain-like_sf"/>
</dbReference>
<evidence type="ECO:0000256" key="7">
    <source>
        <dbReference type="ARBA" id="ARBA00022553"/>
    </source>
</evidence>
<evidence type="ECO:0000256" key="5">
    <source>
        <dbReference type="ARBA" id="ARBA00010231"/>
    </source>
</evidence>
<dbReference type="Gene3D" id="1.10.10.60">
    <property type="entry name" value="Homeodomain-like"/>
    <property type="match status" value="1"/>
</dbReference>
<feature type="compositionally biased region" description="Low complexity" evidence="17">
    <location>
        <begin position="1333"/>
        <end position="1366"/>
    </location>
</feature>
<evidence type="ECO:0000256" key="8">
    <source>
        <dbReference type="ARBA" id="ARBA00022723"/>
    </source>
</evidence>
<feature type="region of interest" description="Disordered" evidence="17">
    <location>
        <begin position="992"/>
        <end position="1022"/>
    </location>
</feature>
<keyword evidence="7" id="KW-0597">Phosphoprotein</keyword>
<evidence type="ECO:0000256" key="17">
    <source>
        <dbReference type="SAM" id="MobiDB-lite"/>
    </source>
</evidence>
<dbReference type="Pfam" id="PF16495">
    <property type="entry name" value="SWIRM-assoc_1"/>
    <property type="match status" value="1"/>
</dbReference>
<evidence type="ECO:0000256" key="13">
    <source>
        <dbReference type="ARBA" id="ARBA00023242"/>
    </source>
</evidence>
<dbReference type="SUPFAM" id="SSF55957">
    <property type="entry name" value="Phosphoglucomutase, C-terminal domain"/>
    <property type="match status" value="1"/>
</dbReference>
<protein>
    <recommendedName>
        <fullName evidence="6">phosphoacetylglucosamine mutase</fullName>
        <ecNumber evidence="6">5.4.2.3</ecNumber>
    </recommendedName>
    <alternativeName>
        <fullName evidence="15">Acetylglucosamine phosphomutase</fullName>
    </alternativeName>
    <alternativeName>
        <fullName evidence="14">N-acetylglucosamine-phosphate mutase</fullName>
    </alternativeName>
</protein>
<dbReference type="GO" id="GO:0016514">
    <property type="term" value="C:SWI/SNF complex"/>
    <property type="evidence" value="ECO:0007669"/>
    <property type="project" value="UniProtKB-ARBA"/>
</dbReference>
<comment type="catalytic activity">
    <reaction evidence="1">
        <text>N-acetyl-alpha-D-glucosamine 1-phosphate = N-acetyl-D-glucosamine 6-phosphate</text>
        <dbReference type="Rhea" id="RHEA:23804"/>
        <dbReference type="ChEBI" id="CHEBI:57513"/>
        <dbReference type="ChEBI" id="CHEBI:57776"/>
        <dbReference type="EC" id="5.4.2.3"/>
    </reaction>
</comment>
<feature type="domain" description="Myb-like" evidence="18">
    <location>
        <begin position="839"/>
        <end position="881"/>
    </location>
</feature>
<evidence type="ECO:0000313" key="21">
    <source>
        <dbReference type="EMBL" id="PAV92126.1"/>
    </source>
</evidence>
<feature type="compositionally biased region" description="Basic and acidic residues" evidence="17">
    <location>
        <begin position="799"/>
        <end position="810"/>
    </location>
</feature>
<dbReference type="FunFam" id="1.10.10.10:FF:000020">
    <property type="entry name" value="SWI/SNF complex subunit SMARCC2 isoform c"/>
    <property type="match status" value="1"/>
</dbReference>
<dbReference type="Pfam" id="PF21404">
    <property type="entry name" value="AMG1_III"/>
    <property type="match status" value="1"/>
</dbReference>
<accession>A0A2A2M0X9</accession>
<dbReference type="SUPFAM" id="SSF53738">
    <property type="entry name" value="Phosphoglucomutase, first 3 domains"/>
    <property type="match status" value="3"/>
</dbReference>
<proteinExistence type="inferred from homology"/>
<keyword evidence="22" id="KW-1185">Reference proteome</keyword>
<evidence type="ECO:0000259" key="19">
    <source>
        <dbReference type="PROSITE" id="PS50934"/>
    </source>
</evidence>
<feature type="compositionally biased region" description="Pro residues" evidence="17">
    <location>
        <begin position="1197"/>
        <end position="1215"/>
    </location>
</feature>
<dbReference type="InterPro" id="IPR032448">
    <property type="entry name" value="SWIRM-assoc"/>
</dbReference>
<dbReference type="PANTHER" id="PTHR45955">
    <property type="entry name" value="PHOSPHOACETYLGLUCOSAMINE MUTASE"/>
    <property type="match status" value="1"/>
</dbReference>
<dbReference type="InterPro" id="IPR005843">
    <property type="entry name" value="A-D-PHexomutase_C"/>
</dbReference>
<dbReference type="SMART" id="SM00717">
    <property type="entry name" value="SANT"/>
    <property type="match status" value="1"/>
</dbReference>
<dbReference type="Pfam" id="PF16498">
    <property type="entry name" value="SWIRM-assoc_3"/>
    <property type="match status" value="1"/>
</dbReference>
<dbReference type="InterPro" id="IPR036900">
    <property type="entry name" value="A-D-PHexomutase_C_sf"/>
</dbReference>
<feature type="domain" description="SWIRM" evidence="19">
    <location>
        <begin position="657"/>
        <end position="754"/>
    </location>
</feature>
<dbReference type="PANTHER" id="PTHR45955:SF1">
    <property type="entry name" value="PHOSPHOACETYLGLUCOSAMINE MUTASE"/>
    <property type="match status" value="1"/>
</dbReference>
<dbReference type="Gene3D" id="1.10.10.10">
    <property type="entry name" value="Winged helix-like DNA-binding domain superfamily/Winged helix DNA-binding domain"/>
    <property type="match status" value="1"/>
</dbReference>
<dbReference type="EMBL" id="LIAE01006263">
    <property type="protein sequence ID" value="PAV92126.1"/>
    <property type="molecule type" value="Genomic_DNA"/>
</dbReference>
<comment type="caution">
    <text evidence="21">The sequence shown here is derived from an EMBL/GenBank/DDBJ whole genome shotgun (WGS) entry which is preliminary data.</text>
</comment>
<feature type="region of interest" description="Disordered" evidence="17">
    <location>
        <begin position="788"/>
        <end position="810"/>
    </location>
</feature>
<evidence type="ECO:0000313" key="22">
    <source>
        <dbReference type="Proteomes" id="UP000218231"/>
    </source>
</evidence>
<dbReference type="InterPro" id="IPR016055">
    <property type="entry name" value="A-D-PHexomutase_a/b/a-I/II/III"/>
</dbReference>
<feature type="region of interest" description="Disordered" evidence="17">
    <location>
        <begin position="1130"/>
        <end position="1398"/>
    </location>
</feature>
<dbReference type="Pfam" id="PF21405">
    <property type="entry name" value="AMG1_II"/>
    <property type="match status" value="1"/>
</dbReference>
<comment type="similarity">
    <text evidence="5">Belongs to the phosphohexose mutase family.</text>
</comment>
<dbReference type="InterPro" id="IPR049022">
    <property type="entry name" value="AMG1_III"/>
</dbReference>
<dbReference type="SUPFAM" id="SSF46689">
    <property type="entry name" value="Homeodomain-like"/>
    <property type="match status" value="2"/>
</dbReference>
<dbReference type="EC" id="5.4.2.3" evidence="6"/>
<organism evidence="21 22">
    <name type="scientific">Diploscapter pachys</name>
    <dbReference type="NCBI Taxonomy" id="2018661"/>
    <lineage>
        <taxon>Eukaryota</taxon>
        <taxon>Metazoa</taxon>
        <taxon>Ecdysozoa</taxon>
        <taxon>Nematoda</taxon>
        <taxon>Chromadorea</taxon>
        <taxon>Rhabditida</taxon>
        <taxon>Rhabditina</taxon>
        <taxon>Rhabditomorpha</taxon>
        <taxon>Rhabditoidea</taxon>
        <taxon>Rhabditidae</taxon>
        <taxon>Diploscapter</taxon>
    </lineage>
</organism>
<dbReference type="InterPro" id="IPR049023">
    <property type="entry name" value="AMG1_II"/>
</dbReference>
<keyword evidence="12" id="KW-0413">Isomerase</keyword>
<name>A0A2A2M0X9_9BILA</name>
<comment type="similarity">
    <text evidence="16">Belongs to the SMARCC family.</text>
</comment>
<evidence type="ECO:0000256" key="4">
    <source>
        <dbReference type="ARBA" id="ARBA00004865"/>
    </source>
</evidence>